<sequence length="121" mass="13594">MSSYFLRTVRSYYSPSTSFNYSPISDLGYVGVCPTSQMLAVGIVSVLRSRFSDSIGCYLSRTIRIVRVSSATPISRALRIKAIRKSKEKLLKKKVKCLKPSYRLIKTKIEEGAKVYLTIGD</sequence>
<keyword evidence="2" id="KW-1185">Reference proteome</keyword>
<proteinExistence type="predicted"/>
<gene>
    <name evidence="1" type="ORF">M437DRAFT_63768</name>
</gene>
<name>A0A074VWI0_AURM1</name>
<evidence type="ECO:0000313" key="1">
    <source>
        <dbReference type="EMBL" id="KEQ65120.1"/>
    </source>
</evidence>
<dbReference type="GeneID" id="63917675"/>
<organism evidence="1 2">
    <name type="scientific">Aureobasidium melanogenum (strain CBS 110374)</name>
    <name type="common">Aureobasidium pullulans var. melanogenum</name>
    <dbReference type="NCBI Taxonomy" id="1043003"/>
    <lineage>
        <taxon>Eukaryota</taxon>
        <taxon>Fungi</taxon>
        <taxon>Dikarya</taxon>
        <taxon>Ascomycota</taxon>
        <taxon>Pezizomycotina</taxon>
        <taxon>Dothideomycetes</taxon>
        <taxon>Dothideomycetidae</taxon>
        <taxon>Dothideales</taxon>
        <taxon>Saccotheciaceae</taxon>
        <taxon>Aureobasidium</taxon>
    </lineage>
</organism>
<reference evidence="1 2" key="1">
    <citation type="journal article" date="2014" name="BMC Genomics">
        <title>Genome sequencing of four Aureobasidium pullulans varieties: biotechnological potential, stress tolerance, and description of new species.</title>
        <authorList>
            <person name="Gostin Ar C."/>
            <person name="Ohm R.A."/>
            <person name="Kogej T."/>
            <person name="Sonjak S."/>
            <person name="Turk M."/>
            <person name="Zajc J."/>
            <person name="Zalar P."/>
            <person name="Grube M."/>
            <person name="Sun H."/>
            <person name="Han J."/>
            <person name="Sharma A."/>
            <person name="Chiniquy J."/>
            <person name="Ngan C.Y."/>
            <person name="Lipzen A."/>
            <person name="Barry K."/>
            <person name="Grigoriev I.V."/>
            <person name="Gunde-Cimerman N."/>
        </authorList>
    </citation>
    <scope>NUCLEOTIDE SEQUENCE [LARGE SCALE GENOMIC DNA]</scope>
    <source>
        <strain evidence="1 2">CBS 110374</strain>
    </source>
</reference>
<dbReference type="EMBL" id="KL584827">
    <property type="protein sequence ID" value="KEQ65120.1"/>
    <property type="molecule type" value="Genomic_DNA"/>
</dbReference>
<dbReference type="AlphaFoldDB" id="A0A074VWI0"/>
<evidence type="ECO:0000313" key="2">
    <source>
        <dbReference type="Proteomes" id="UP000030672"/>
    </source>
</evidence>
<accession>A0A074VWI0</accession>
<dbReference type="Proteomes" id="UP000030672">
    <property type="component" value="Unassembled WGS sequence"/>
</dbReference>
<protein>
    <submittedName>
        <fullName evidence="1">Uncharacterized protein</fullName>
    </submittedName>
</protein>
<dbReference type="HOGENOM" id="CLU_2037582_0_0_1"/>
<dbReference type="RefSeq" id="XP_040882143.1">
    <property type="nucleotide sequence ID" value="XM_041024302.1"/>
</dbReference>